<dbReference type="InterPro" id="IPR022074">
    <property type="entry name" value="DUF3626"/>
</dbReference>
<name>A0A1W6YRW6_9BORD</name>
<sequence>MSLWDSSTLACDWGCIDTKRVASIWRCGLREAHPVGCTPTNETLRARQGRKNPRNLRTSKNRAHGIAACCASITLRFIGRPRSRHAAMFSSQAILPDRNMTETSMPTTIDDPRLARMRLARNQVLGTRQYLKDDGDYRERAFQRYLRICRPPRGQDTRNFQAMVTLLTDARVTINFNAATFFTAECPYESYINCFERAAQGLAPSHSIKQRDQVETRVFDYPGKDEYHAALGAGRKAAQVRRQIQHYAADWQRYPMMRPRYGALDFAYCVNGGVGSEYYGKSFFILEDYIKAASSYSHTDSFFVEQDFRARRAEYGGVAPQAHQAIALFHEMPKLLYYCHPFMLKQIYRYASGAASRGSELSLPGVHDGKLNYIECQMQSDVQFSRDVRGMVISHSDIRTAVAAYRNKGYQGYQMQKFAQRFAHRHGFPVRFVA</sequence>
<dbReference type="EMBL" id="CP021108">
    <property type="protein sequence ID" value="ARP83353.1"/>
    <property type="molecule type" value="Genomic_DNA"/>
</dbReference>
<evidence type="ECO:0000313" key="1">
    <source>
        <dbReference type="EMBL" id="ARP83353.1"/>
    </source>
</evidence>
<dbReference type="AlphaFoldDB" id="A0A1W6YRW6"/>
<proteinExistence type="predicted"/>
<dbReference type="KEGG" id="bgv:CAL12_22735"/>
<evidence type="ECO:0000313" key="2">
    <source>
        <dbReference type="Proteomes" id="UP000194151"/>
    </source>
</evidence>
<reference evidence="1 2" key="1">
    <citation type="submission" date="2017-05" db="EMBL/GenBank/DDBJ databases">
        <title>Complete and WGS of Bordetella genogroups.</title>
        <authorList>
            <person name="Spilker T."/>
            <person name="LiPuma J."/>
        </authorList>
    </citation>
    <scope>NUCLEOTIDE SEQUENCE [LARGE SCALE GENOMIC DNA]</scope>
    <source>
        <strain evidence="1 2">AU19157</strain>
    </source>
</reference>
<dbReference type="Pfam" id="PF12294">
    <property type="entry name" value="DUF3626"/>
    <property type="match status" value="1"/>
</dbReference>
<organism evidence="1 2">
    <name type="scientific">Bordetella genomosp. 8</name>
    <dbReference type="NCBI Taxonomy" id="1416806"/>
    <lineage>
        <taxon>Bacteria</taxon>
        <taxon>Pseudomonadati</taxon>
        <taxon>Pseudomonadota</taxon>
        <taxon>Betaproteobacteria</taxon>
        <taxon>Burkholderiales</taxon>
        <taxon>Alcaligenaceae</taxon>
        <taxon>Bordetella</taxon>
    </lineage>
</organism>
<dbReference type="Proteomes" id="UP000194151">
    <property type="component" value="Chromosome"/>
</dbReference>
<dbReference type="STRING" id="1416806.CAL12_22735"/>
<gene>
    <name evidence="1" type="ORF">CAL12_22735</name>
</gene>
<accession>A0A1W6YRW6</accession>
<evidence type="ECO:0008006" key="3">
    <source>
        <dbReference type="Google" id="ProtNLM"/>
    </source>
</evidence>
<protein>
    <recommendedName>
        <fullName evidence="3">DUF3626 domain-containing protein</fullName>
    </recommendedName>
</protein>
<keyword evidence="2" id="KW-1185">Reference proteome</keyword>